<keyword evidence="1" id="KW-1133">Transmembrane helix</keyword>
<feature type="non-terminal residue" evidence="2">
    <location>
        <position position="68"/>
    </location>
</feature>
<evidence type="ECO:0000313" key="2">
    <source>
        <dbReference type="EMBL" id="ERK45022.1"/>
    </source>
</evidence>
<dbReference type="EMBL" id="AWVK01000021">
    <property type="protein sequence ID" value="ERK45022.1"/>
    <property type="molecule type" value="Genomic_DNA"/>
</dbReference>
<keyword evidence="1" id="KW-0472">Membrane</keyword>
<gene>
    <name evidence="2" type="ORF">HMPREF0495_00495</name>
</gene>
<feature type="transmembrane region" description="Helical" evidence="1">
    <location>
        <begin position="21"/>
        <end position="41"/>
    </location>
</feature>
<reference evidence="2 3" key="1">
    <citation type="submission" date="2013-06" db="EMBL/GenBank/DDBJ databases">
        <authorList>
            <person name="Weinstock G."/>
            <person name="Sodergren E."/>
            <person name="Lobos E.A."/>
            <person name="Fulton L."/>
            <person name="Fulton R."/>
            <person name="Courtney L."/>
            <person name="Fronick C."/>
            <person name="O'Laughlin M."/>
            <person name="Godfrey J."/>
            <person name="Wilson R.M."/>
            <person name="Miner T."/>
            <person name="Farmer C."/>
            <person name="Delehaunty K."/>
            <person name="Cordes M."/>
            <person name="Minx P."/>
            <person name="Tomlinson C."/>
            <person name="Chen J."/>
            <person name="Wollam A."/>
            <person name="Pepin K.H."/>
            <person name="Bhonagiri V."/>
            <person name="Zhang X."/>
            <person name="Warren W."/>
            <person name="Mitreva M."/>
            <person name="Mardis E.R."/>
            <person name="Wilson R.K."/>
        </authorList>
    </citation>
    <scope>NUCLEOTIDE SEQUENCE [LARGE SCALE GENOMIC DNA]</scope>
    <source>
        <strain evidence="2 3">ATCC 14869</strain>
    </source>
</reference>
<sequence>MASMALHEMRYLHQHPAVIRILLGILVVPLVYAVTFLASVWNPYGELQHLPMAVVNQDRPVTGMAWGR</sequence>
<dbReference type="Proteomes" id="UP000016644">
    <property type="component" value="Unassembled WGS sequence"/>
</dbReference>
<dbReference type="HOGENOM" id="CLU_2800010_0_0_9"/>
<evidence type="ECO:0000313" key="3">
    <source>
        <dbReference type="Proteomes" id="UP000016644"/>
    </source>
</evidence>
<name>U2R2Y0_LEVBR</name>
<dbReference type="AlphaFoldDB" id="U2R2Y0"/>
<keyword evidence="1" id="KW-0812">Transmembrane</keyword>
<proteinExistence type="predicted"/>
<accession>U2R2Y0</accession>
<organism evidence="2 3">
    <name type="scientific">Levilactobacillus brevis ATCC 14869 = DSM 20054</name>
    <dbReference type="NCBI Taxonomy" id="649758"/>
    <lineage>
        <taxon>Bacteria</taxon>
        <taxon>Bacillati</taxon>
        <taxon>Bacillota</taxon>
        <taxon>Bacilli</taxon>
        <taxon>Lactobacillales</taxon>
        <taxon>Lactobacillaceae</taxon>
        <taxon>Levilactobacillus</taxon>
    </lineage>
</organism>
<evidence type="ECO:0000256" key="1">
    <source>
        <dbReference type="SAM" id="Phobius"/>
    </source>
</evidence>
<comment type="caution">
    <text evidence="2">The sequence shown here is derived from an EMBL/GenBank/DDBJ whole genome shotgun (WGS) entry which is preliminary data.</text>
</comment>
<evidence type="ECO:0008006" key="4">
    <source>
        <dbReference type="Google" id="ProtNLM"/>
    </source>
</evidence>
<protein>
    <recommendedName>
        <fullName evidence="4">YhgE/Pip domain protein</fullName>
    </recommendedName>
</protein>